<sequence>MNVQKSPTLDEVEEARQQILQSLAVQREERLAALAGARHQAAPPQESSMTDPDNHSTPINRINPVIHPTDQADPILHTQTDQATQQPNQEGKHNQELMFDMIVSFFDHVDPEIDLPGIEYWFEDPELFRGEDWLDMGIDLVTKLPFWSQLSLESRTQLADMYARFEERAFHLNVFQDRFTRDQLNVLLTNQLHRFIIIKIATGQAMKGDVGQVQILEDLEDLRLEPLRIRLKEFEQWGEDIFEAFSVTENMETKKGKQRAKFKNNFSPIVVDTVLSPDNHEKSQHPRRPRKKARVDSAHMP</sequence>
<dbReference type="EMBL" id="CP141883">
    <property type="protein sequence ID" value="WRT65834.1"/>
    <property type="molecule type" value="Genomic_DNA"/>
</dbReference>
<name>A0ABZ1CWZ4_9TREE</name>
<dbReference type="GeneID" id="87954916"/>
<evidence type="ECO:0000313" key="2">
    <source>
        <dbReference type="EMBL" id="WRT65834.1"/>
    </source>
</evidence>
<accession>A0ABZ1CWZ4</accession>
<reference evidence="2 3" key="1">
    <citation type="submission" date="2024-01" db="EMBL/GenBank/DDBJ databases">
        <title>Comparative genomics of Cryptococcus and Kwoniella reveals pathogenesis evolution and contrasting modes of karyotype evolution via chromosome fusion or intercentromeric recombination.</title>
        <authorList>
            <person name="Coelho M.A."/>
            <person name="David-Palma M."/>
            <person name="Shea T."/>
            <person name="Bowers K."/>
            <person name="McGinley-Smith S."/>
            <person name="Mohammad A.W."/>
            <person name="Gnirke A."/>
            <person name="Yurkov A.M."/>
            <person name="Nowrousian M."/>
            <person name="Sun S."/>
            <person name="Cuomo C.A."/>
            <person name="Heitman J."/>
        </authorList>
    </citation>
    <scope>NUCLEOTIDE SEQUENCE [LARGE SCALE GENOMIC DNA]</scope>
    <source>
        <strain evidence="2">CBS 11374</strain>
    </source>
</reference>
<organism evidence="2 3">
    <name type="scientific">Kwoniella shivajii</name>
    <dbReference type="NCBI Taxonomy" id="564305"/>
    <lineage>
        <taxon>Eukaryota</taxon>
        <taxon>Fungi</taxon>
        <taxon>Dikarya</taxon>
        <taxon>Basidiomycota</taxon>
        <taxon>Agaricomycotina</taxon>
        <taxon>Tremellomycetes</taxon>
        <taxon>Tremellales</taxon>
        <taxon>Cryptococcaceae</taxon>
        <taxon>Kwoniella</taxon>
    </lineage>
</organism>
<gene>
    <name evidence="2" type="ORF">IL334_002785</name>
</gene>
<dbReference type="RefSeq" id="XP_062790574.1">
    <property type="nucleotide sequence ID" value="XM_062934523.1"/>
</dbReference>
<evidence type="ECO:0000313" key="3">
    <source>
        <dbReference type="Proteomes" id="UP001329825"/>
    </source>
</evidence>
<protein>
    <submittedName>
        <fullName evidence="2">Uncharacterized protein</fullName>
    </submittedName>
</protein>
<evidence type="ECO:0000256" key="1">
    <source>
        <dbReference type="SAM" id="MobiDB-lite"/>
    </source>
</evidence>
<feature type="region of interest" description="Disordered" evidence="1">
    <location>
        <begin position="273"/>
        <end position="301"/>
    </location>
</feature>
<proteinExistence type="predicted"/>
<feature type="compositionally biased region" description="Polar residues" evidence="1">
    <location>
        <begin position="45"/>
        <end position="60"/>
    </location>
</feature>
<dbReference type="Proteomes" id="UP001329825">
    <property type="component" value="Chromosome 3"/>
</dbReference>
<keyword evidence="3" id="KW-1185">Reference proteome</keyword>
<feature type="region of interest" description="Disordered" evidence="1">
    <location>
        <begin position="35"/>
        <end position="72"/>
    </location>
</feature>